<keyword evidence="2" id="KW-1185">Reference proteome</keyword>
<gene>
    <name evidence="1" type="ORF">KUF71_020913</name>
</gene>
<reference evidence="1" key="1">
    <citation type="submission" date="2021-07" db="EMBL/GenBank/DDBJ databases">
        <authorList>
            <person name="Catto M.A."/>
            <person name="Jacobson A."/>
            <person name="Kennedy G."/>
            <person name="Labadie P."/>
            <person name="Hunt B.G."/>
            <person name="Srinivasan R."/>
        </authorList>
    </citation>
    <scope>NUCLEOTIDE SEQUENCE</scope>
    <source>
        <strain evidence="1">PL_HMW_Pooled</strain>
        <tissue evidence="1">Head</tissue>
    </source>
</reference>
<evidence type="ECO:0000313" key="2">
    <source>
        <dbReference type="Proteomes" id="UP001219518"/>
    </source>
</evidence>
<protein>
    <submittedName>
        <fullName evidence="1">Apolipoprotein B-100</fullName>
    </submittedName>
</protein>
<name>A0AAE1LT56_9NEOP</name>
<dbReference type="AlphaFoldDB" id="A0AAE1LT56"/>
<reference evidence="1" key="2">
    <citation type="journal article" date="2023" name="BMC Genomics">
        <title>Pest status, molecular evolution, and epigenetic factors derived from the genome assembly of Frankliniella fusca, a thysanopteran phytovirus vector.</title>
        <authorList>
            <person name="Catto M.A."/>
            <person name="Labadie P.E."/>
            <person name="Jacobson A.L."/>
            <person name="Kennedy G.G."/>
            <person name="Srinivasan R."/>
            <person name="Hunt B.G."/>
        </authorList>
    </citation>
    <scope>NUCLEOTIDE SEQUENCE</scope>
    <source>
        <strain evidence="1">PL_HMW_Pooled</strain>
    </source>
</reference>
<sequence>MWMSGAEELTFGLLRVQENETDVWDQLTDAVVGPLVLRCLKVTQVTKLILRRGKPCDAQEEKCSRFVEIFYIGG</sequence>
<dbReference type="Proteomes" id="UP001219518">
    <property type="component" value="Unassembled WGS sequence"/>
</dbReference>
<evidence type="ECO:0000313" key="1">
    <source>
        <dbReference type="EMBL" id="KAK3929929.1"/>
    </source>
</evidence>
<organism evidence="1 2">
    <name type="scientific">Frankliniella fusca</name>
    <dbReference type="NCBI Taxonomy" id="407009"/>
    <lineage>
        <taxon>Eukaryota</taxon>
        <taxon>Metazoa</taxon>
        <taxon>Ecdysozoa</taxon>
        <taxon>Arthropoda</taxon>
        <taxon>Hexapoda</taxon>
        <taxon>Insecta</taxon>
        <taxon>Pterygota</taxon>
        <taxon>Neoptera</taxon>
        <taxon>Paraneoptera</taxon>
        <taxon>Thysanoptera</taxon>
        <taxon>Terebrantia</taxon>
        <taxon>Thripoidea</taxon>
        <taxon>Thripidae</taxon>
        <taxon>Frankliniella</taxon>
    </lineage>
</organism>
<proteinExistence type="predicted"/>
<dbReference type="EMBL" id="JAHWGI010001407">
    <property type="protein sequence ID" value="KAK3929929.1"/>
    <property type="molecule type" value="Genomic_DNA"/>
</dbReference>
<comment type="caution">
    <text evidence="1">The sequence shown here is derived from an EMBL/GenBank/DDBJ whole genome shotgun (WGS) entry which is preliminary data.</text>
</comment>
<accession>A0AAE1LT56</accession>